<proteinExistence type="predicted"/>
<dbReference type="GO" id="GO:0016301">
    <property type="term" value="F:kinase activity"/>
    <property type="evidence" value="ECO:0007669"/>
    <property type="project" value="UniProtKB-KW"/>
</dbReference>
<reference evidence="6" key="1">
    <citation type="submission" date="2016-06" db="EMBL/GenBank/DDBJ databases">
        <title>Parallel loss of symbiosis genes in relatives of nitrogen-fixing non-legume Parasponia.</title>
        <authorList>
            <person name="Van Velzen R."/>
            <person name="Holmer R."/>
            <person name="Bu F."/>
            <person name="Rutten L."/>
            <person name="Van Zeijl A."/>
            <person name="Liu W."/>
            <person name="Santuari L."/>
            <person name="Cao Q."/>
            <person name="Sharma T."/>
            <person name="Shen D."/>
            <person name="Roswanjaya Y."/>
            <person name="Wardhani T."/>
            <person name="Kalhor M.S."/>
            <person name="Jansen J."/>
            <person name="Van den Hoogen J."/>
            <person name="Gungor B."/>
            <person name="Hartog M."/>
            <person name="Hontelez J."/>
            <person name="Verver J."/>
            <person name="Yang W.-C."/>
            <person name="Schijlen E."/>
            <person name="Repin R."/>
            <person name="Schilthuizen M."/>
            <person name="Schranz E."/>
            <person name="Heidstra R."/>
            <person name="Miyata K."/>
            <person name="Fedorova E."/>
            <person name="Kohlen W."/>
            <person name="Bisseling T."/>
            <person name="Smit S."/>
            <person name="Geurts R."/>
        </authorList>
    </citation>
    <scope>NUCLEOTIDE SEQUENCE [LARGE SCALE GENOMIC DNA]</scope>
    <source>
        <strain evidence="6">cv. WU1-14</strain>
    </source>
</reference>
<feature type="chain" id="PRO_5015116197" evidence="3">
    <location>
        <begin position="24"/>
        <end position="263"/>
    </location>
</feature>
<protein>
    <submittedName>
        <fullName evidence="5">Wall-associated receptor kinase, galacturonan-binding domain containing protein</fullName>
    </submittedName>
</protein>
<evidence type="ECO:0000313" key="6">
    <source>
        <dbReference type="Proteomes" id="UP000237105"/>
    </source>
</evidence>
<comment type="subcellular location">
    <subcellularLocation>
        <location evidence="1">Membrane</location>
        <topology evidence="1">Single-pass membrane protein</topology>
    </subcellularLocation>
</comment>
<dbReference type="PROSITE" id="PS51257">
    <property type="entry name" value="PROKAR_LIPOPROTEIN"/>
    <property type="match status" value="1"/>
</dbReference>
<feature type="domain" description="Wall-associated receptor kinase galacturonan-binding" evidence="4">
    <location>
        <begin position="31"/>
        <end position="90"/>
    </location>
</feature>
<dbReference type="GO" id="GO:0030247">
    <property type="term" value="F:polysaccharide binding"/>
    <property type="evidence" value="ECO:0007669"/>
    <property type="project" value="InterPro"/>
</dbReference>
<dbReference type="Proteomes" id="UP000237105">
    <property type="component" value="Unassembled WGS sequence"/>
</dbReference>
<sequence length="263" mass="28180">MNMKLSLVIGLIGLACICNTSRATDQALPCCRDSCGNVTVPYPFGIGNNCFLEQKFNVACDEPTGTPIPYLGTENLPITDISLCHGELQVLQTVAADCYDQTGARTNTSIAPQIQLGHSKFTVSATKNKFTAVGCDTHVVLISRCDRAEDVDFGPSCSGAGCCQLASIPGGIQNFTIEIKSYANHTNVWSFNPCSYAELLAEESTRFNLTNKGLQHFRVKQDLPLVLDWGIGNLSCADAKTTTKFACKANSECVNPDAGSVGY</sequence>
<evidence type="ECO:0000259" key="4">
    <source>
        <dbReference type="Pfam" id="PF13947"/>
    </source>
</evidence>
<comment type="caution">
    <text evidence="5">The sequence shown here is derived from an EMBL/GenBank/DDBJ whole genome shotgun (WGS) entry which is preliminary data.</text>
</comment>
<evidence type="ECO:0000256" key="1">
    <source>
        <dbReference type="ARBA" id="ARBA00004167"/>
    </source>
</evidence>
<dbReference type="InterPro" id="IPR025287">
    <property type="entry name" value="WAK_GUB"/>
</dbReference>
<dbReference type="AlphaFoldDB" id="A0A2P5AEX4"/>
<keyword evidence="5" id="KW-0675">Receptor</keyword>
<feature type="signal peptide" evidence="3">
    <location>
        <begin position="1"/>
        <end position="23"/>
    </location>
</feature>
<keyword evidence="5" id="KW-0418">Kinase</keyword>
<accession>A0A2P5AEX4</accession>
<evidence type="ECO:0000256" key="2">
    <source>
        <dbReference type="ARBA" id="ARBA00022729"/>
    </source>
</evidence>
<keyword evidence="6" id="KW-1185">Reference proteome</keyword>
<dbReference type="GO" id="GO:0016020">
    <property type="term" value="C:membrane"/>
    <property type="evidence" value="ECO:0007669"/>
    <property type="project" value="UniProtKB-SubCell"/>
</dbReference>
<organism evidence="5 6">
    <name type="scientific">Parasponia andersonii</name>
    <name type="common">Sponia andersonii</name>
    <dbReference type="NCBI Taxonomy" id="3476"/>
    <lineage>
        <taxon>Eukaryota</taxon>
        <taxon>Viridiplantae</taxon>
        <taxon>Streptophyta</taxon>
        <taxon>Embryophyta</taxon>
        <taxon>Tracheophyta</taxon>
        <taxon>Spermatophyta</taxon>
        <taxon>Magnoliopsida</taxon>
        <taxon>eudicotyledons</taxon>
        <taxon>Gunneridae</taxon>
        <taxon>Pentapetalae</taxon>
        <taxon>rosids</taxon>
        <taxon>fabids</taxon>
        <taxon>Rosales</taxon>
        <taxon>Cannabaceae</taxon>
        <taxon>Parasponia</taxon>
    </lineage>
</organism>
<dbReference type="PANTHER" id="PTHR33491">
    <property type="entry name" value="OSJNBA0016N04.9 PROTEIN"/>
    <property type="match status" value="1"/>
</dbReference>
<dbReference type="Pfam" id="PF13947">
    <property type="entry name" value="GUB_WAK_bind"/>
    <property type="match status" value="1"/>
</dbReference>
<name>A0A2P5AEX4_PARAD</name>
<keyword evidence="5" id="KW-0808">Transferase</keyword>
<dbReference type="STRING" id="3476.A0A2P5AEX4"/>
<evidence type="ECO:0000256" key="3">
    <source>
        <dbReference type="SAM" id="SignalP"/>
    </source>
</evidence>
<dbReference type="EMBL" id="JXTB01000628">
    <property type="protein sequence ID" value="PON35095.1"/>
    <property type="molecule type" value="Genomic_DNA"/>
</dbReference>
<dbReference type="OrthoDB" id="1163657at2759"/>
<evidence type="ECO:0000313" key="5">
    <source>
        <dbReference type="EMBL" id="PON35095.1"/>
    </source>
</evidence>
<gene>
    <name evidence="5" type="ORF">PanWU01x14_339110</name>
</gene>
<keyword evidence="2 3" id="KW-0732">Signal</keyword>